<feature type="transmembrane region" description="Helical" evidence="8">
    <location>
        <begin position="26"/>
        <end position="45"/>
    </location>
</feature>
<keyword evidence="7 8" id="KW-0472">Membrane</keyword>
<keyword evidence="6 8" id="KW-1133">Transmembrane helix</keyword>
<dbReference type="Gene3D" id="3.40.50.300">
    <property type="entry name" value="P-loop containing nucleotide triphosphate hydrolases"/>
    <property type="match status" value="1"/>
</dbReference>
<dbReference type="InterPro" id="IPR003593">
    <property type="entry name" value="AAA+_ATPase"/>
</dbReference>
<dbReference type="PROSITE" id="PS00211">
    <property type="entry name" value="ABC_TRANSPORTER_1"/>
    <property type="match status" value="1"/>
</dbReference>
<evidence type="ECO:0000259" key="10">
    <source>
        <dbReference type="PROSITE" id="PS50929"/>
    </source>
</evidence>
<dbReference type="NCBIfam" id="TIGR01842">
    <property type="entry name" value="type_I_sec_PrtD"/>
    <property type="match status" value="1"/>
</dbReference>
<gene>
    <name evidence="11" type="ORF">GCM10007874_32900</name>
</gene>
<dbReference type="InterPro" id="IPR047957">
    <property type="entry name" value="ABC_AprD-like_6TM"/>
</dbReference>
<dbReference type="PANTHER" id="PTHR24221">
    <property type="entry name" value="ATP-BINDING CASSETTE SUB-FAMILY B"/>
    <property type="match status" value="1"/>
</dbReference>
<dbReference type="Proteomes" id="UP001156882">
    <property type="component" value="Unassembled WGS sequence"/>
</dbReference>
<dbReference type="EMBL" id="BSPC01000028">
    <property type="protein sequence ID" value="GLS20273.1"/>
    <property type="molecule type" value="Genomic_DNA"/>
</dbReference>
<keyword evidence="4" id="KW-0547">Nucleotide-binding</keyword>
<dbReference type="Pfam" id="PF00664">
    <property type="entry name" value="ABC_membrane"/>
    <property type="match status" value="1"/>
</dbReference>
<dbReference type="InterPro" id="IPR036640">
    <property type="entry name" value="ABC1_TM_sf"/>
</dbReference>
<comment type="similarity">
    <text evidence="2">Belongs to the ABC transporter superfamily.</text>
</comment>
<dbReference type="SUPFAM" id="SSF90123">
    <property type="entry name" value="ABC transporter transmembrane region"/>
    <property type="match status" value="1"/>
</dbReference>
<reference evidence="12" key="1">
    <citation type="journal article" date="2019" name="Int. J. Syst. Evol. Microbiol.">
        <title>The Global Catalogue of Microorganisms (GCM) 10K type strain sequencing project: providing services to taxonomists for standard genome sequencing and annotation.</title>
        <authorList>
            <consortium name="The Broad Institute Genomics Platform"/>
            <consortium name="The Broad Institute Genome Sequencing Center for Infectious Disease"/>
            <person name="Wu L."/>
            <person name="Ma J."/>
        </authorList>
    </citation>
    <scope>NUCLEOTIDE SEQUENCE [LARGE SCALE GENOMIC DNA]</scope>
    <source>
        <strain evidence="12">NBRC 101365</strain>
    </source>
</reference>
<dbReference type="SUPFAM" id="SSF52540">
    <property type="entry name" value="P-loop containing nucleoside triphosphate hydrolases"/>
    <property type="match status" value="1"/>
</dbReference>
<dbReference type="PROSITE" id="PS50893">
    <property type="entry name" value="ABC_TRANSPORTER_2"/>
    <property type="match status" value="1"/>
</dbReference>
<dbReference type="InterPro" id="IPR011527">
    <property type="entry name" value="ABC1_TM_dom"/>
</dbReference>
<dbReference type="CDD" id="cd18586">
    <property type="entry name" value="ABC_6TM_PrtD_like"/>
    <property type="match status" value="1"/>
</dbReference>
<feature type="transmembrane region" description="Helical" evidence="8">
    <location>
        <begin position="170"/>
        <end position="189"/>
    </location>
</feature>
<sequence>MAIVRGMASNLAGGHRHSELGDALRACRGAFIGVGIMSFMINLLYLNGSLFMLEVYDRVLPSRSVPTLVGLIVLAGGLYIAQGILELIRSRILVRIGTSLDETLGSRIFESVIRLPLIAGGGSDGLQPLRDLDSVRSFLSGMGPSALFDLPWLPLYLAICFAFHTLLGVAASIGAIILIVITVLTEFLARRPLHEAMALAVRRNALAAASRRNAEVVVAMGMTGHHTRNWSAVNDDYLVESRRSSDVIGGLGTAAKVARMMLQSAMLGVGAYLVIHQEATGGIIIAGSILSARALAPVDLAIAHWKSFTAARQSWQRLNKLLDILPQQREQIQLQAPSQRLLVENVSLVPPGSQRVVVSEMTFALEAGHGLGVIGPSGSGKSSLARALVGVWQPMRGKVRLDGAALDQWKPDILGRHIGYLPQDVELFAGSIGQNICRFDPEAGSENIIAAAKEAGVHELIIGMANGYDTQIGDGGNILSAGQAQRIALARALYGRPFLIVLDEPNSNLDAEGDEALTRAIRSARGRGAVVVVIAHRPVAIEGVDLLLVMKDGRAQTFGPKETILGQVLRPPQPAPSPIKIVSDGGVAKP</sequence>
<name>A0ABQ6CKK6_9HYPH</name>
<dbReference type="PANTHER" id="PTHR24221:SF248">
    <property type="entry name" value="ABC TRANSPORTER TRANSMEMBRANE REGION"/>
    <property type="match status" value="1"/>
</dbReference>
<evidence type="ECO:0000256" key="7">
    <source>
        <dbReference type="ARBA" id="ARBA00023136"/>
    </source>
</evidence>
<evidence type="ECO:0000313" key="12">
    <source>
        <dbReference type="Proteomes" id="UP001156882"/>
    </source>
</evidence>
<dbReference type="InterPro" id="IPR039421">
    <property type="entry name" value="Type_1_exporter"/>
</dbReference>
<dbReference type="InterPro" id="IPR017871">
    <property type="entry name" value="ABC_transporter-like_CS"/>
</dbReference>
<dbReference type="RefSeq" id="WP_284313368.1">
    <property type="nucleotide sequence ID" value="NZ_BSPC01000028.1"/>
</dbReference>
<evidence type="ECO:0000313" key="11">
    <source>
        <dbReference type="EMBL" id="GLS20273.1"/>
    </source>
</evidence>
<evidence type="ECO:0000256" key="2">
    <source>
        <dbReference type="ARBA" id="ARBA00005417"/>
    </source>
</evidence>
<accession>A0ABQ6CKK6</accession>
<feature type="transmembrane region" description="Helical" evidence="8">
    <location>
        <begin position="65"/>
        <end position="85"/>
    </location>
</feature>
<comment type="caution">
    <text evidence="11">The sequence shown here is derived from an EMBL/GenBank/DDBJ whole genome shotgun (WGS) entry which is preliminary data.</text>
</comment>
<comment type="subcellular location">
    <subcellularLocation>
        <location evidence="1">Cell membrane</location>
        <topology evidence="1">Multi-pass membrane protein</topology>
    </subcellularLocation>
</comment>
<evidence type="ECO:0000256" key="3">
    <source>
        <dbReference type="ARBA" id="ARBA00022692"/>
    </source>
</evidence>
<dbReference type="Pfam" id="PF00005">
    <property type="entry name" value="ABC_tran"/>
    <property type="match status" value="1"/>
</dbReference>
<evidence type="ECO:0000256" key="8">
    <source>
        <dbReference type="SAM" id="Phobius"/>
    </source>
</evidence>
<dbReference type="InterPro" id="IPR027417">
    <property type="entry name" value="P-loop_NTPase"/>
</dbReference>
<dbReference type="InterPro" id="IPR003439">
    <property type="entry name" value="ABC_transporter-like_ATP-bd"/>
</dbReference>
<evidence type="ECO:0000256" key="4">
    <source>
        <dbReference type="ARBA" id="ARBA00022741"/>
    </source>
</evidence>
<feature type="domain" description="ABC transporter" evidence="9">
    <location>
        <begin position="341"/>
        <end position="577"/>
    </location>
</feature>
<evidence type="ECO:0000256" key="6">
    <source>
        <dbReference type="ARBA" id="ARBA00022989"/>
    </source>
</evidence>
<feature type="domain" description="ABC transmembrane type-1" evidence="10">
    <location>
        <begin position="32"/>
        <end position="310"/>
    </location>
</feature>
<evidence type="ECO:0000256" key="5">
    <source>
        <dbReference type="ARBA" id="ARBA00022840"/>
    </source>
</evidence>
<organism evidence="11 12">
    <name type="scientific">Labrys miyagiensis</name>
    <dbReference type="NCBI Taxonomy" id="346912"/>
    <lineage>
        <taxon>Bacteria</taxon>
        <taxon>Pseudomonadati</taxon>
        <taxon>Pseudomonadota</taxon>
        <taxon>Alphaproteobacteria</taxon>
        <taxon>Hyphomicrobiales</taxon>
        <taxon>Xanthobacteraceae</taxon>
        <taxon>Labrys</taxon>
    </lineage>
</organism>
<keyword evidence="3 8" id="KW-0812">Transmembrane</keyword>
<keyword evidence="12" id="KW-1185">Reference proteome</keyword>
<dbReference type="PROSITE" id="PS50929">
    <property type="entry name" value="ABC_TM1F"/>
    <property type="match status" value="1"/>
</dbReference>
<dbReference type="SMART" id="SM00382">
    <property type="entry name" value="AAA"/>
    <property type="match status" value="1"/>
</dbReference>
<keyword evidence="5" id="KW-0067">ATP-binding</keyword>
<evidence type="ECO:0000259" key="9">
    <source>
        <dbReference type="PROSITE" id="PS50893"/>
    </source>
</evidence>
<dbReference type="InterPro" id="IPR010128">
    <property type="entry name" value="ATPase_T1SS_PrtD-like"/>
</dbReference>
<evidence type="ECO:0000256" key="1">
    <source>
        <dbReference type="ARBA" id="ARBA00004651"/>
    </source>
</evidence>
<dbReference type="Gene3D" id="1.20.1560.10">
    <property type="entry name" value="ABC transporter type 1, transmembrane domain"/>
    <property type="match status" value="1"/>
</dbReference>
<protein>
    <submittedName>
        <fullName evidence="11">Type I secretion protein</fullName>
    </submittedName>
</protein>
<proteinExistence type="inferred from homology"/>